<protein>
    <submittedName>
        <fullName evidence="1">Uncharacterized protein</fullName>
    </submittedName>
</protein>
<dbReference type="AlphaFoldDB" id="A0A5N3ZYL9"/>
<comment type="caution">
    <text evidence="1">The sequence shown here is derived from an EMBL/GenBank/DDBJ whole genome shotgun (WGS) entry which is preliminary data.</text>
</comment>
<proteinExistence type="predicted"/>
<feature type="non-terminal residue" evidence="1">
    <location>
        <position position="150"/>
    </location>
</feature>
<gene>
    <name evidence="1" type="ORF">PPYR_15510</name>
</gene>
<accession>A0A5N3ZYL9</accession>
<keyword evidence="2" id="KW-1185">Reference proteome</keyword>
<dbReference type="EMBL" id="VVIM01001783">
    <property type="protein sequence ID" value="KAB0790166.1"/>
    <property type="molecule type" value="Genomic_DNA"/>
</dbReference>
<dbReference type="InParanoid" id="A0A5N3ZYL9"/>
<reference evidence="1 2" key="1">
    <citation type="journal article" date="2018" name="Elife">
        <title>Firefly genomes illuminate parallel origins of bioluminescence in beetles.</title>
        <authorList>
            <person name="Fallon T.R."/>
            <person name="Lower S.E."/>
            <person name="Chang C.H."/>
            <person name="Bessho-Uehara M."/>
            <person name="Martin G.J."/>
            <person name="Bewick A.J."/>
            <person name="Behringer M."/>
            <person name="Debat H.J."/>
            <person name="Wong I."/>
            <person name="Day J.C."/>
            <person name="Suvorov A."/>
            <person name="Silva C.J."/>
            <person name="Stanger-Hall K.F."/>
            <person name="Hall D.W."/>
            <person name="Schmitz R.J."/>
            <person name="Nelson D.R."/>
            <person name="Lewis S.M."/>
            <person name="Shigenobu S."/>
            <person name="Bybee S.M."/>
            <person name="Larracuente A.M."/>
            <person name="Oba Y."/>
            <person name="Weng J.K."/>
        </authorList>
    </citation>
    <scope>NUCLEOTIDE SEQUENCE [LARGE SCALE GENOMIC DNA]</scope>
    <source>
        <strain evidence="1">1611_PpyrPB1</strain>
        <tissue evidence="1">Whole body</tissue>
    </source>
</reference>
<name>A0A5N3ZYL9_PHOPY</name>
<dbReference type="PANTHER" id="PTHR47331">
    <property type="entry name" value="PHD-TYPE DOMAIN-CONTAINING PROTEIN"/>
    <property type="match status" value="1"/>
</dbReference>
<organism evidence="1 2">
    <name type="scientific">Photinus pyralis</name>
    <name type="common">Common eastern firefly</name>
    <name type="synonym">Lampyris pyralis</name>
    <dbReference type="NCBI Taxonomy" id="7054"/>
    <lineage>
        <taxon>Eukaryota</taxon>
        <taxon>Metazoa</taxon>
        <taxon>Ecdysozoa</taxon>
        <taxon>Arthropoda</taxon>
        <taxon>Hexapoda</taxon>
        <taxon>Insecta</taxon>
        <taxon>Pterygota</taxon>
        <taxon>Neoptera</taxon>
        <taxon>Endopterygota</taxon>
        <taxon>Coleoptera</taxon>
        <taxon>Polyphaga</taxon>
        <taxon>Elateriformia</taxon>
        <taxon>Elateroidea</taxon>
        <taxon>Lampyridae</taxon>
        <taxon>Lampyrinae</taxon>
        <taxon>Photinus</taxon>
    </lineage>
</organism>
<dbReference type="Proteomes" id="UP000327044">
    <property type="component" value="Unassembled WGS sequence"/>
</dbReference>
<evidence type="ECO:0000313" key="2">
    <source>
        <dbReference type="Proteomes" id="UP000327044"/>
    </source>
</evidence>
<sequence length="150" mass="17768">MDNYSSISKSKRILAYVLRFIHNCRYHDKRRVGTLSFYERKEALIVMCKYAQSISFETDILKLKNGNYPSRFLRKLNFLDEQGILRVGGRIKHSSLGFENKHPIVLPRNSRITVLIIEDFHRNFMHPGAQTLHFLIIQNFWILSQNELLE</sequence>
<evidence type="ECO:0000313" key="1">
    <source>
        <dbReference type="EMBL" id="KAB0790166.1"/>
    </source>
</evidence>